<dbReference type="NCBIfam" id="NF004970">
    <property type="entry name" value="PRK06333.1"/>
    <property type="match status" value="1"/>
</dbReference>
<dbReference type="PIRSF" id="PIRSF000447">
    <property type="entry name" value="KAS_II"/>
    <property type="match status" value="1"/>
</dbReference>
<proteinExistence type="inferred from homology"/>
<comment type="catalytic activity">
    <reaction evidence="13 14">
        <text>a fatty acyl-[ACP] + malonyl-[ACP] + H(+) = a 3-oxoacyl-[ACP] + holo-[ACP] + CO2</text>
        <dbReference type="Rhea" id="RHEA:22836"/>
        <dbReference type="Rhea" id="RHEA-COMP:9623"/>
        <dbReference type="Rhea" id="RHEA-COMP:9685"/>
        <dbReference type="Rhea" id="RHEA-COMP:9916"/>
        <dbReference type="Rhea" id="RHEA-COMP:14125"/>
        <dbReference type="ChEBI" id="CHEBI:15378"/>
        <dbReference type="ChEBI" id="CHEBI:16526"/>
        <dbReference type="ChEBI" id="CHEBI:64479"/>
        <dbReference type="ChEBI" id="CHEBI:78449"/>
        <dbReference type="ChEBI" id="CHEBI:78776"/>
        <dbReference type="ChEBI" id="CHEBI:138651"/>
    </reaction>
</comment>
<comment type="pathway">
    <text evidence="1 14">Lipid metabolism; fatty acid biosynthesis.</text>
</comment>
<dbReference type="STRING" id="645991.Sgly_3032"/>
<dbReference type="NCBIfam" id="NF005589">
    <property type="entry name" value="PRK07314.1"/>
    <property type="match status" value="1"/>
</dbReference>
<evidence type="ECO:0000256" key="1">
    <source>
        <dbReference type="ARBA" id="ARBA00005194"/>
    </source>
</evidence>
<keyword evidence="19" id="KW-1185">Reference proteome</keyword>
<name>F0T0C9_SYNGF</name>
<dbReference type="eggNOG" id="COG0304">
    <property type="taxonomic scope" value="Bacteria"/>
</dbReference>
<accession>F0T0C9</accession>
<reference evidence="19" key="2">
    <citation type="submission" date="2011-02" db="EMBL/GenBank/DDBJ databases">
        <title>The complete genome of Syntrophobotulus glycolicus DSM 8271.</title>
        <authorList>
            <person name="Lucas S."/>
            <person name="Copeland A."/>
            <person name="Lapidus A."/>
            <person name="Bruce D."/>
            <person name="Goodwin L."/>
            <person name="Pitluck S."/>
            <person name="Kyrpides N."/>
            <person name="Mavromatis K."/>
            <person name="Pagani I."/>
            <person name="Ivanova N."/>
            <person name="Mikhailova N."/>
            <person name="Chertkov O."/>
            <person name="Held B."/>
            <person name="Detter J.C."/>
            <person name="Tapia R."/>
            <person name="Han C."/>
            <person name="Land M."/>
            <person name="Hauser L."/>
            <person name="Markowitz V."/>
            <person name="Cheng J.-F."/>
            <person name="Hugenholtz P."/>
            <person name="Woyke T."/>
            <person name="Wu D."/>
            <person name="Spring S."/>
            <person name="Schroeder M."/>
            <person name="Brambilla E."/>
            <person name="Klenk H.-P."/>
            <person name="Eisen J.A."/>
        </authorList>
    </citation>
    <scope>NUCLEOTIDE SEQUENCE [LARGE SCALE GENOMIC DNA]</scope>
    <source>
        <strain evidence="19">DSM 8271 / FlGlyR</strain>
    </source>
</reference>
<gene>
    <name evidence="18" type="ordered locus">Sgly_3032</name>
</gene>
<organism evidence="18 19">
    <name type="scientific">Syntrophobotulus glycolicus (strain DSM 8271 / FlGlyR)</name>
    <dbReference type="NCBI Taxonomy" id="645991"/>
    <lineage>
        <taxon>Bacteria</taxon>
        <taxon>Bacillati</taxon>
        <taxon>Bacillota</taxon>
        <taxon>Clostridia</taxon>
        <taxon>Eubacteriales</taxon>
        <taxon>Desulfitobacteriaceae</taxon>
        <taxon>Syntrophobotulus</taxon>
    </lineage>
</organism>
<dbReference type="RefSeq" id="WP_013626073.1">
    <property type="nucleotide sequence ID" value="NC_015172.1"/>
</dbReference>
<evidence type="ECO:0000256" key="6">
    <source>
        <dbReference type="ARBA" id="ARBA00022679"/>
    </source>
</evidence>
<dbReference type="Gene3D" id="3.40.47.10">
    <property type="match status" value="1"/>
</dbReference>
<dbReference type="FunFam" id="3.40.47.10:FF:000009">
    <property type="entry name" value="3-oxoacyl-[acyl-carrier-protein] synthase 2"/>
    <property type="match status" value="1"/>
</dbReference>
<evidence type="ECO:0000256" key="7">
    <source>
        <dbReference type="ARBA" id="ARBA00022832"/>
    </source>
</evidence>
<keyword evidence="8" id="KW-0443">Lipid metabolism</keyword>
<dbReference type="KEGG" id="sgy:Sgly_3032"/>
<evidence type="ECO:0000256" key="3">
    <source>
        <dbReference type="ARBA" id="ARBA00012356"/>
    </source>
</evidence>
<comment type="catalytic activity">
    <reaction evidence="12 14">
        <text>(9Z)-hexadecenoyl-[ACP] + malonyl-[ACP] + H(+) = 3-oxo-(11Z)-octadecenoyl-[ACP] + holo-[ACP] + CO2</text>
        <dbReference type="Rhea" id="RHEA:55040"/>
        <dbReference type="Rhea" id="RHEA-COMP:9623"/>
        <dbReference type="Rhea" id="RHEA-COMP:9685"/>
        <dbReference type="Rhea" id="RHEA-COMP:10800"/>
        <dbReference type="Rhea" id="RHEA-COMP:14074"/>
        <dbReference type="ChEBI" id="CHEBI:15378"/>
        <dbReference type="ChEBI" id="CHEBI:16526"/>
        <dbReference type="ChEBI" id="CHEBI:64479"/>
        <dbReference type="ChEBI" id="CHEBI:78449"/>
        <dbReference type="ChEBI" id="CHEBI:83989"/>
        <dbReference type="ChEBI" id="CHEBI:138538"/>
        <dbReference type="EC" id="2.3.1.179"/>
    </reaction>
</comment>
<dbReference type="UniPathway" id="UPA00094"/>
<feature type="active site" description="For beta-ketoacyl synthase activity" evidence="15">
    <location>
        <position position="163"/>
    </location>
</feature>
<dbReference type="InterPro" id="IPR014030">
    <property type="entry name" value="Ketoacyl_synth_N"/>
</dbReference>
<protein>
    <recommendedName>
        <fullName evidence="4 14">3-oxoacyl-[acyl-carrier-protein] synthase 2</fullName>
        <ecNumber evidence="3 14">2.3.1.179</ecNumber>
    </recommendedName>
</protein>
<keyword evidence="10 14" id="KW-0012">Acyltransferase</keyword>
<evidence type="ECO:0000256" key="10">
    <source>
        <dbReference type="ARBA" id="ARBA00023315"/>
    </source>
</evidence>
<dbReference type="AlphaFoldDB" id="F0T0C9"/>
<evidence type="ECO:0000259" key="17">
    <source>
        <dbReference type="PROSITE" id="PS52004"/>
    </source>
</evidence>
<dbReference type="InterPro" id="IPR014031">
    <property type="entry name" value="Ketoacyl_synth_C"/>
</dbReference>
<sequence>MERRVVITGMGAITPLGNDSESFWDGVKSGKCGIDRITAFDTAELKVKLAAEVKNFNPEDYLDKKEAKRMDRFCQLALGAADEAVKNSGIDLENIDHERFGVIFGTGIGGLITIQDQCYKMFQKGPNKISPFFIPMVITNMAAGNISIRYQAKGICTSLVTACATATHSIGEAFHKIRYGYADYILAGGTEAPITALAVGGFSSMTALSTSEDPQRASIPFDKERDGFVMGEGAGVLVLESLDSALARKAKIYAEIVGYGATSDAYHITTPAPEGEGAARSMKIALQDAGINPEQISYINPHGTSTPYNDKFETEAIKKIFGDHAYQVPISSTKSMIGHLLGAAGAVEAIVCIKALEEDFVPPTVGYQVKDEDCDLDYVPNFGRKANVEYALSNSLGFGGHNGTIILKKWSEGK</sequence>
<comment type="function">
    <text evidence="11 14">Involved in the type II fatty acid elongation cycle. Catalyzes the elongation of a wide range of acyl-ACP by the addition of two carbons from malonyl-ACP to an acyl acceptor. Can efficiently catalyze the conversion of palmitoleoyl-ACP (cis-hexadec-9-enoyl-ACP) to cis-vaccenoyl-ACP (cis-octadec-11-enoyl-ACP), an essential step in the thermal regulation of fatty acid composition.</text>
</comment>
<evidence type="ECO:0000256" key="16">
    <source>
        <dbReference type="RuleBase" id="RU003694"/>
    </source>
</evidence>
<dbReference type="HOGENOM" id="CLU_000022_69_2_9"/>
<dbReference type="GO" id="GO:0006633">
    <property type="term" value="P:fatty acid biosynthetic process"/>
    <property type="evidence" value="ECO:0007669"/>
    <property type="project" value="UniProtKB-UniRule"/>
</dbReference>
<dbReference type="Pfam" id="PF00109">
    <property type="entry name" value="ketoacyl-synt"/>
    <property type="match status" value="1"/>
</dbReference>
<evidence type="ECO:0000256" key="5">
    <source>
        <dbReference type="ARBA" id="ARBA00022516"/>
    </source>
</evidence>
<evidence type="ECO:0000256" key="4">
    <source>
        <dbReference type="ARBA" id="ARBA00014657"/>
    </source>
</evidence>
<evidence type="ECO:0000256" key="14">
    <source>
        <dbReference type="PIRNR" id="PIRNR000447"/>
    </source>
</evidence>
<dbReference type="InterPro" id="IPR017568">
    <property type="entry name" value="3-oxoacyl-ACP_synth-2"/>
</dbReference>
<dbReference type="GO" id="GO:0004315">
    <property type="term" value="F:3-oxoacyl-[acyl-carrier-protein] synthase activity"/>
    <property type="evidence" value="ECO:0007669"/>
    <property type="project" value="UniProtKB-UniRule"/>
</dbReference>
<dbReference type="Proteomes" id="UP000007488">
    <property type="component" value="Chromosome"/>
</dbReference>
<keyword evidence="5 14" id="KW-0444">Lipid biosynthesis</keyword>
<keyword evidence="6 14" id="KW-0808">Transferase</keyword>
<dbReference type="PANTHER" id="PTHR11712">
    <property type="entry name" value="POLYKETIDE SYNTHASE-RELATED"/>
    <property type="match status" value="1"/>
</dbReference>
<dbReference type="EC" id="2.3.1.179" evidence="3 14"/>
<dbReference type="CDD" id="cd00834">
    <property type="entry name" value="KAS_I_II"/>
    <property type="match status" value="1"/>
</dbReference>
<evidence type="ECO:0000256" key="12">
    <source>
        <dbReference type="ARBA" id="ARBA00047318"/>
    </source>
</evidence>
<dbReference type="PANTHER" id="PTHR11712:SF336">
    <property type="entry name" value="3-OXOACYL-[ACYL-CARRIER-PROTEIN] SYNTHASE, MITOCHONDRIAL"/>
    <property type="match status" value="1"/>
</dbReference>
<comment type="similarity">
    <text evidence="2 14 16">Belongs to the thiolase-like superfamily. Beta-ketoacyl-ACP synthases family.</text>
</comment>
<keyword evidence="7" id="KW-0276">Fatty acid metabolism</keyword>
<dbReference type="InterPro" id="IPR016039">
    <property type="entry name" value="Thiolase-like"/>
</dbReference>
<evidence type="ECO:0000256" key="11">
    <source>
        <dbReference type="ARBA" id="ARBA00024006"/>
    </source>
</evidence>
<dbReference type="EMBL" id="CP002547">
    <property type="protein sequence ID" value="ADY57301.1"/>
    <property type="molecule type" value="Genomic_DNA"/>
</dbReference>
<dbReference type="GO" id="GO:0005829">
    <property type="term" value="C:cytosol"/>
    <property type="evidence" value="ECO:0007669"/>
    <property type="project" value="TreeGrafter"/>
</dbReference>
<keyword evidence="9 14" id="KW-0275">Fatty acid biosynthesis</keyword>
<dbReference type="SUPFAM" id="SSF53901">
    <property type="entry name" value="Thiolase-like"/>
    <property type="match status" value="2"/>
</dbReference>
<dbReference type="Pfam" id="PF02801">
    <property type="entry name" value="Ketoacyl-synt_C"/>
    <property type="match status" value="1"/>
</dbReference>
<feature type="domain" description="Ketosynthase family 3 (KS3)" evidence="17">
    <location>
        <begin position="2"/>
        <end position="409"/>
    </location>
</feature>
<dbReference type="InterPro" id="IPR020841">
    <property type="entry name" value="PKS_Beta-ketoAc_synthase_dom"/>
</dbReference>
<dbReference type="NCBIfam" id="TIGR03150">
    <property type="entry name" value="fabF"/>
    <property type="match status" value="1"/>
</dbReference>
<dbReference type="SMART" id="SM00825">
    <property type="entry name" value="PKS_KS"/>
    <property type="match status" value="1"/>
</dbReference>
<dbReference type="InterPro" id="IPR000794">
    <property type="entry name" value="Beta-ketoacyl_synthase"/>
</dbReference>
<dbReference type="PROSITE" id="PS52004">
    <property type="entry name" value="KS3_2"/>
    <property type="match status" value="1"/>
</dbReference>
<evidence type="ECO:0000256" key="8">
    <source>
        <dbReference type="ARBA" id="ARBA00023098"/>
    </source>
</evidence>
<evidence type="ECO:0000313" key="18">
    <source>
        <dbReference type="EMBL" id="ADY57301.1"/>
    </source>
</evidence>
<dbReference type="PROSITE" id="PS00606">
    <property type="entry name" value="KS3_1"/>
    <property type="match status" value="1"/>
</dbReference>
<dbReference type="InterPro" id="IPR018201">
    <property type="entry name" value="Ketoacyl_synth_AS"/>
</dbReference>
<evidence type="ECO:0000256" key="15">
    <source>
        <dbReference type="PIRSR" id="PIRSR000447-1"/>
    </source>
</evidence>
<evidence type="ECO:0000256" key="9">
    <source>
        <dbReference type="ARBA" id="ARBA00023160"/>
    </source>
</evidence>
<dbReference type="OrthoDB" id="9808669at2"/>
<reference evidence="18 19" key="1">
    <citation type="journal article" date="2011" name="Stand. Genomic Sci.">
        <title>Complete genome sequence of Syntrophobotulus glycolicus type strain (FlGlyR).</title>
        <authorList>
            <person name="Han C."/>
            <person name="Mwirichia R."/>
            <person name="Chertkov O."/>
            <person name="Held B."/>
            <person name="Lapidus A."/>
            <person name="Nolan M."/>
            <person name="Lucas S."/>
            <person name="Hammon N."/>
            <person name="Deshpande S."/>
            <person name="Cheng J.F."/>
            <person name="Tapia R."/>
            <person name="Goodwin L."/>
            <person name="Pitluck S."/>
            <person name="Huntemann M."/>
            <person name="Liolios K."/>
            <person name="Ivanova N."/>
            <person name="Pagani I."/>
            <person name="Mavromatis K."/>
            <person name="Ovchinikova G."/>
            <person name="Pati A."/>
            <person name="Chen A."/>
            <person name="Palaniappan K."/>
            <person name="Land M."/>
            <person name="Hauser L."/>
            <person name="Brambilla E.M."/>
            <person name="Rohde M."/>
            <person name="Spring S."/>
            <person name="Sikorski J."/>
            <person name="Goker M."/>
            <person name="Woyke T."/>
            <person name="Bristow J."/>
            <person name="Eisen J.A."/>
            <person name="Markowitz V."/>
            <person name="Hugenholtz P."/>
            <person name="Kyrpides N.C."/>
            <person name="Klenk H.P."/>
            <person name="Detter J.C."/>
        </authorList>
    </citation>
    <scope>NUCLEOTIDE SEQUENCE [LARGE SCALE GENOMIC DNA]</scope>
    <source>
        <strain evidence="19">DSM 8271 / FlGlyR</strain>
    </source>
</reference>
<evidence type="ECO:0000313" key="19">
    <source>
        <dbReference type="Proteomes" id="UP000007488"/>
    </source>
</evidence>
<evidence type="ECO:0000256" key="13">
    <source>
        <dbReference type="ARBA" id="ARBA00047659"/>
    </source>
</evidence>
<evidence type="ECO:0000256" key="2">
    <source>
        <dbReference type="ARBA" id="ARBA00008467"/>
    </source>
</evidence>